<feature type="region of interest" description="Disordered" evidence="2">
    <location>
        <begin position="271"/>
        <end position="383"/>
    </location>
</feature>
<keyword evidence="4" id="KW-1185">Reference proteome</keyword>
<dbReference type="AlphaFoldDB" id="A0A0C2RZ68"/>
<feature type="compositionally biased region" description="Polar residues" evidence="2">
    <location>
        <begin position="98"/>
        <end position="112"/>
    </location>
</feature>
<sequence>MDTSYQYDFLSRQNEDIYPSQRNDFPTPTRTNGMLPGISQLPAQVETLELPDLLRNQYVRNLHDRVDNLTAQVMELQGRLVQVLERPPQPHYIPHSRIPSSALSTTPGSNGTDGIGPNDSVSVSNDRPRGKTVAPNVRPERYPSSILWTWGECQMDPHAIPSKGKNPSRPAMDRAIRNEDGTEIEKAEWKNILETARLVVNRVLLPLPIPPSLPPTTTRTRSLYRDHYLQKWEDAIDELEQLHPLLTLCANHWKADHTLRCVFNNMSSAESARKRKKAPGSEVQSDLIDEAPGTPQLGPNPEDETQQSRQQPKPSNGSSMAGILASPFGITSPTALNRKRNRVDSNNLQERQTKFQKTGEGEKPLTTTKDTQGSADAPTNNTQLLHVDPSVDNLISIFQADFPQNSFPNHDAALALLQSFKAQPKFVANDPSESLMNLIKETEGADPNDELDEDENGLNWGHRIFSHRLGNLSWQDIGSTVVACRLIAAIVKTCKQARHACAKLGIRGSYISDSYLDRVIDILREKWDEQGSSLNQESFEPMPAQPNQPLAIMADGSQSGLVGEVNTDCRDIVSKLKISQMHNFLQKLDITAASNAKKKGISYKATCDDTYTILDLLEKLVPAVAQQPSVLREIEEIVRDNPTARKNTSKKRA</sequence>
<name>A0A0C2RZ68_AMAMK</name>
<gene>
    <name evidence="3" type="ORF">M378DRAFT_17753</name>
</gene>
<evidence type="ECO:0000313" key="4">
    <source>
        <dbReference type="Proteomes" id="UP000054549"/>
    </source>
</evidence>
<feature type="compositionally biased region" description="Polar residues" evidence="2">
    <location>
        <begin position="307"/>
        <end position="319"/>
    </location>
</feature>
<dbReference type="InParanoid" id="A0A0C2RZ68"/>
<evidence type="ECO:0000256" key="2">
    <source>
        <dbReference type="SAM" id="MobiDB-lite"/>
    </source>
</evidence>
<dbReference type="Proteomes" id="UP000054549">
    <property type="component" value="Unassembled WGS sequence"/>
</dbReference>
<dbReference type="EMBL" id="KN818488">
    <property type="protein sequence ID" value="KIL55660.1"/>
    <property type="molecule type" value="Genomic_DNA"/>
</dbReference>
<dbReference type="STRING" id="946122.A0A0C2RZ68"/>
<dbReference type="HOGENOM" id="CLU_027086_1_0_1"/>
<evidence type="ECO:0000256" key="1">
    <source>
        <dbReference type="SAM" id="Coils"/>
    </source>
</evidence>
<keyword evidence="1" id="KW-0175">Coiled coil</keyword>
<protein>
    <submittedName>
        <fullName evidence="3">Uncharacterized protein</fullName>
    </submittedName>
</protein>
<organism evidence="3 4">
    <name type="scientific">Amanita muscaria (strain Koide BX008)</name>
    <dbReference type="NCBI Taxonomy" id="946122"/>
    <lineage>
        <taxon>Eukaryota</taxon>
        <taxon>Fungi</taxon>
        <taxon>Dikarya</taxon>
        <taxon>Basidiomycota</taxon>
        <taxon>Agaricomycotina</taxon>
        <taxon>Agaricomycetes</taxon>
        <taxon>Agaricomycetidae</taxon>
        <taxon>Agaricales</taxon>
        <taxon>Pluteineae</taxon>
        <taxon>Amanitaceae</taxon>
        <taxon>Amanita</taxon>
    </lineage>
</organism>
<feature type="compositionally biased region" description="Polar residues" evidence="2">
    <location>
        <begin position="365"/>
        <end position="383"/>
    </location>
</feature>
<reference evidence="3 4" key="1">
    <citation type="submission" date="2014-04" db="EMBL/GenBank/DDBJ databases">
        <title>Evolutionary Origins and Diversification of the Mycorrhizal Mutualists.</title>
        <authorList>
            <consortium name="DOE Joint Genome Institute"/>
            <consortium name="Mycorrhizal Genomics Consortium"/>
            <person name="Kohler A."/>
            <person name="Kuo A."/>
            <person name="Nagy L.G."/>
            <person name="Floudas D."/>
            <person name="Copeland A."/>
            <person name="Barry K.W."/>
            <person name="Cichocki N."/>
            <person name="Veneault-Fourrey C."/>
            <person name="LaButti K."/>
            <person name="Lindquist E.A."/>
            <person name="Lipzen A."/>
            <person name="Lundell T."/>
            <person name="Morin E."/>
            <person name="Murat C."/>
            <person name="Riley R."/>
            <person name="Ohm R."/>
            <person name="Sun H."/>
            <person name="Tunlid A."/>
            <person name="Henrissat B."/>
            <person name="Grigoriev I.V."/>
            <person name="Hibbett D.S."/>
            <person name="Martin F."/>
        </authorList>
    </citation>
    <scope>NUCLEOTIDE SEQUENCE [LARGE SCALE GENOMIC DNA]</scope>
    <source>
        <strain evidence="3 4">Koide BX008</strain>
    </source>
</reference>
<evidence type="ECO:0000313" key="3">
    <source>
        <dbReference type="EMBL" id="KIL55660.1"/>
    </source>
</evidence>
<feature type="coiled-coil region" evidence="1">
    <location>
        <begin position="59"/>
        <end position="86"/>
    </location>
</feature>
<accession>A0A0C2RZ68</accession>
<dbReference type="OrthoDB" id="3227833at2759"/>
<feature type="region of interest" description="Disordered" evidence="2">
    <location>
        <begin position="90"/>
        <end position="138"/>
    </location>
</feature>
<proteinExistence type="predicted"/>
<feature type="compositionally biased region" description="Basic and acidic residues" evidence="2">
    <location>
        <begin position="351"/>
        <end position="363"/>
    </location>
</feature>